<dbReference type="EMBL" id="JZEX01000081">
    <property type="protein sequence ID" value="KKB12384.1"/>
    <property type="molecule type" value="Genomic_DNA"/>
</dbReference>
<dbReference type="Pfam" id="PF02229">
    <property type="entry name" value="PC4"/>
    <property type="match status" value="1"/>
</dbReference>
<accession>A0A0F5FU33</accession>
<dbReference type="PATRIC" id="fig|443610.3.peg.4063"/>
<dbReference type="GO" id="GO:0003677">
    <property type="term" value="F:DNA binding"/>
    <property type="evidence" value="ECO:0007669"/>
    <property type="project" value="InterPro"/>
</dbReference>
<gene>
    <name evidence="2" type="ORF">VE25_07480</name>
</gene>
<keyword evidence="3" id="KW-1185">Reference proteome</keyword>
<evidence type="ECO:0000313" key="2">
    <source>
        <dbReference type="EMBL" id="KKB12384.1"/>
    </source>
</evidence>
<dbReference type="Proteomes" id="UP000033632">
    <property type="component" value="Unassembled WGS sequence"/>
</dbReference>
<reference evidence="2 3" key="1">
    <citation type="submission" date="2015-03" db="EMBL/GenBank/DDBJ databases">
        <authorList>
            <person name="Hassan Y.I."/>
            <person name="Lepp D."/>
            <person name="Li X.-Z."/>
            <person name="Zhou T."/>
        </authorList>
    </citation>
    <scope>NUCLEOTIDE SEQUENCE [LARGE SCALE GENOMIC DNA]</scope>
    <source>
        <strain evidence="2 3">BD-c194</strain>
    </source>
</reference>
<dbReference type="RefSeq" id="WP_046107974.1">
    <property type="nucleotide sequence ID" value="NZ_JZEX01000081.1"/>
</dbReference>
<dbReference type="Gene3D" id="2.30.31.10">
    <property type="entry name" value="Transcriptional Coactivator Pc4, Chain A"/>
    <property type="match status" value="1"/>
</dbReference>
<dbReference type="InterPro" id="IPR003173">
    <property type="entry name" value="PC4_C"/>
</dbReference>
<dbReference type="AlphaFoldDB" id="A0A0F5FU33"/>
<dbReference type="GO" id="GO:0006355">
    <property type="term" value="P:regulation of DNA-templated transcription"/>
    <property type="evidence" value="ECO:0007669"/>
    <property type="project" value="InterPro"/>
</dbReference>
<feature type="domain" description="Transcriptional coactivator p15 (PC4) C-terminal" evidence="1">
    <location>
        <begin position="12"/>
        <end position="63"/>
    </location>
</feature>
<comment type="caution">
    <text evidence="2">The sequence shown here is derived from an EMBL/GenBank/DDBJ whole genome shotgun (WGS) entry which is preliminary data.</text>
</comment>
<evidence type="ECO:0000259" key="1">
    <source>
        <dbReference type="Pfam" id="PF02229"/>
    </source>
</evidence>
<evidence type="ECO:0000313" key="3">
    <source>
        <dbReference type="Proteomes" id="UP000033632"/>
    </source>
</evidence>
<name>A0A0F5FU33_9HYPH</name>
<sequence length="77" mass="8543">MTDQIIATIPKNANEELRISLTEYQGHRLCAVRVYYDPRDGGDMRPGKSGVNVRLTMLPEIIEALQEAWKQAGGGKA</sequence>
<dbReference type="SUPFAM" id="SSF54447">
    <property type="entry name" value="ssDNA-binding transcriptional regulator domain"/>
    <property type="match status" value="1"/>
</dbReference>
<dbReference type="InterPro" id="IPR009044">
    <property type="entry name" value="ssDNA-bd_transcriptional_reg"/>
</dbReference>
<dbReference type="STRING" id="443610.VE25_07480"/>
<protein>
    <recommendedName>
        <fullName evidence="1">Transcriptional coactivator p15 (PC4) C-terminal domain-containing protein</fullName>
    </recommendedName>
</protein>
<dbReference type="OrthoDB" id="47316at2"/>
<proteinExistence type="predicted"/>
<organism evidence="2 3">
    <name type="scientific">Devosia geojensis</name>
    <dbReference type="NCBI Taxonomy" id="443610"/>
    <lineage>
        <taxon>Bacteria</taxon>
        <taxon>Pseudomonadati</taxon>
        <taxon>Pseudomonadota</taxon>
        <taxon>Alphaproteobacteria</taxon>
        <taxon>Hyphomicrobiales</taxon>
        <taxon>Devosiaceae</taxon>
        <taxon>Devosia</taxon>
    </lineage>
</organism>